<name>A0A345UHT2_9BACT</name>
<accession>A0A345UHT2</accession>
<keyword evidence="3" id="KW-1185">Reference proteome</keyword>
<evidence type="ECO:0000313" key="2">
    <source>
        <dbReference type="EMBL" id="AXJ00034.1"/>
    </source>
</evidence>
<evidence type="ECO:0000313" key="3">
    <source>
        <dbReference type="Proteomes" id="UP000254808"/>
    </source>
</evidence>
<protein>
    <recommendedName>
        <fullName evidence="4">DUF1844 domain-containing protein</fullName>
    </recommendedName>
</protein>
<sequence length="115" mass="13012">MELPLKELPEEKKQMLLFMMLLQQYEKIALMNLGEIPNPVHNQKEVDLKAARFATDTINMLRSYTAGNLNEDTAAYLESLYSKVNGKLQELLRQEAQQKKDDAEPESANGTAGNV</sequence>
<dbReference type="KEGG" id="cprv:CYPRO_0751"/>
<dbReference type="AlphaFoldDB" id="A0A345UHT2"/>
<dbReference type="Proteomes" id="UP000254808">
    <property type="component" value="Chromosome"/>
</dbReference>
<proteinExistence type="predicted"/>
<dbReference type="InterPro" id="IPR014995">
    <property type="entry name" value="DUF1844"/>
</dbReference>
<dbReference type="OrthoDB" id="9796210at2"/>
<dbReference type="Pfam" id="PF08899">
    <property type="entry name" value="DUF1844"/>
    <property type="match status" value="1"/>
</dbReference>
<reference evidence="2 3" key="1">
    <citation type="submission" date="2018-03" db="EMBL/GenBank/DDBJ databases">
        <title>Phenotypic and genomic properties of Cyclonatronum proteinivorum gen. nov., sp. nov., a haloalkaliphilic bacteroidete from soda lakes possessing Na+-translocating rhodopsin.</title>
        <authorList>
            <person name="Toshchakov S.V."/>
            <person name="Korzhenkov A."/>
            <person name="Samarov N.I."/>
            <person name="Kublanov I.V."/>
            <person name="Muntyan M.S."/>
            <person name="Sorokin D.Y."/>
        </authorList>
    </citation>
    <scope>NUCLEOTIDE SEQUENCE [LARGE SCALE GENOMIC DNA]</scope>
    <source>
        <strain evidence="2 3">Omega</strain>
    </source>
</reference>
<evidence type="ECO:0000256" key="1">
    <source>
        <dbReference type="SAM" id="MobiDB-lite"/>
    </source>
</evidence>
<dbReference type="EMBL" id="CP027806">
    <property type="protein sequence ID" value="AXJ00034.1"/>
    <property type="molecule type" value="Genomic_DNA"/>
</dbReference>
<organism evidence="2 3">
    <name type="scientific">Cyclonatronum proteinivorum</name>
    <dbReference type="NCBI Taxonomy" id="1457365"/>
    <lineage>
        <taxon>Bacteria</taxon>
        <taxon>Pseudomonadati</taxon>
        <taxon>Balneolota</taxon>
        <taxon>Balneolia</taxon>
        <taxon>Balneolales</taxon>
        <taxon>Cyclonatronaceae</taxon>
        <taxon>Cyclonatronum</taxon>
    </lineage>
</organism>
<dbReference type="RefSeq" id="WP_114983346.1">
    <property type="nucleotide sequence ID" value="NZ_CP027806.1"/>
</dbReference>
<evidence type="ECO:0008006" key="4">
    <source>
        <dbReference type="Google" id="ProtNLM"/>
    </source>
</evidence>
<feature type="compositionally biased region" description="Basic and acidic residues" evidence="1">
    <location>
        <begin position="93"/>
        <end position="102"/>
    </location>
</feature>
<gene>
    <name evidence="2" type="ORF">CYPRO_0751</name>
</gene>
<feature type="region of interest" description="Disordered" evidence="1">
    <location>
        <begin position="93"/>
        <end position="115"/>
    </location>
</feature>